<keyword evidence="1" id="KW-0732">Signal</keyword>
<dbReference type="Pfam" id="PF11751">
    <property type="entry name" value="PorP_SprF"/>
    <property type="match status" value="1"/>
</dbReference>
<dbReference type="AlphaFoldDB" id="A0A425Y579"/>
<accession>A0A425Y579</accession>
<gene>
    <name evidence="2" type="ORF">DWB61_03975</name>
</gene>
<sequence length="353" mass="40139">MNKYKILFIVFIAFLGLKNVSAQQVYSSQFYSMPVFLNPALTGNSDYNIRSGVNYRNQWNSVTTPFVSQAAYIDGKLSFPYLGASWLGIGGVIFNDKAGEGGLKTNQLMLTTSLNKSLNKGNTLFFHGGLGIELVNKSVDYNKLVFDEQWDGTIFNKDWKKGEPLGRQTLFYIDFSLGGSFTYFRGKTKYFFGMAVSHLNQPNESFYEITNNLKRSYNYHGGVETKLNSRLYIKPEFMYKSEYLSTELVLGANFTMATGDKGIVLHYGVWYRNKEDIIPTVGFQKNRFKFLLSYDIDVSALQLTSASKGGLEISLTYNYNYSSPRNVKRLERKRKAKKIGDKAISCPKFTNED</sequence>
<dbReference type="EMBL" id="QQWG01000003">
    <property type="protein sequence ID" value="RRG23560.1"/>
    <property type="molecule type" value="Genomic_DNA"/>
</dbReference>
<organism evidence="2 3">
    <name type="scientific">Ancylomarina euxinus</name>
    <dbReference type="NCBI Taxonomy" id="2283627"/>
    <lineage>
        <taxon>Bacteria</taxon>
        <taxon>Pseudomonadati</taxon>
        <taxon>Bacteroidota</taxon>
        <taxon>Bacteroidia</taxon>
        <taxon>Marinilabiliales</taxon>
        <taxon>Marinifilaceae</taxon>
        <taxon>Ancylomarina</taxon>
    </lineage>
</organism>
<dbReference type="RefSeq" id="WP_125029598.1">
    <property type="nucleotide sequence ID" value="NZ_JAPXVP010000003.1"/>
</dbReference>
<feature type="signal peptide" evidence="1">
    <location>
        <begin position="1"/>
        <end position="22"/>
    </location>
</feature>
<dbReference type="Proteomes" id="UP000285794">
    <property type="component" value="Unassembled WGS sequence"/>
</dbReference>
<proteinExistence type="predicted"/>
<protein>
    <submittedName>
        <fullName evidence="2">Type IX secretion system membrane protein PorP/SprF</fullName>
    </submittedName>
</protein>
<name>A0A425Y579_9BACT</name>
<evidence type="ECO:0000313" key="2">
    <source>
        <dbReference type="EMBL" id="RRG23560.1"/>
    </source>
</evidence>
<dbReference type="OrthoDB" id="1186563at2"/>
<dbReference type="InterPro" id="IPR019861">
    <property type="entry name" value="PorP/SprF_Bacteroidetes"/>
</dbReference>
<evidence type="ECO:0000256" key="1">
    <source>
        <dbReference type="SAM" id="SignalP"/>
    </source>
</evidence>
<evidence type="ECO:0000313" key="3">
    <source>
        <dbReference type="Proteomes" id="UP000285794"/>
    </source>
</evidence>
<dbReference type="NCBIfam" id="TIGR03519">
    <property type="entry name" value="T9SS_PorP_fam"/>
    <property type="match status" value="1"/>
</dbReference>
<keyword evidence="3" id="KW-1185">Reference proteome</keyword>
<feature type="chain" id="PRO_5019350082" evidence="1">
    <location>
        <begin position="23"/>
        <end position="353"/>
    </location>
</feature>
<reference evidence="2 3" key="1">
    <citation type="submission" date="2018-07" db="EMBL/GenBank/DDBJ databases">
        <title>Draft genome sequence of Ancylomarina sp. M1P.</title>
        <authorList>
            <person name="Yadav S."/>
            <person name="Villanueva L."/>
            <person name="Damste J.S.S."/>
        </authorList>
    </citation>
    <scope>NUCLEOTIDE SEQUENCE [LARGE SCALE GENOMIC DNA]</scope>
    <source>
        <strain evidence="2 3">M1P</strain>
    </source>
</reference>
<comment type="caution">
    <text evidence="2">The sequence shown here is derived from an EMBL/GenBank/DDBJ whole genome shotgun (WGS) entry which is preliminary data.</text>
</comment>